<name>A0A0G4PV55_PENC3</name>
<dbReference type="EMBL" id="HG793176">
    <property type="protein sequence ID" value="CRL30039.1"/>
    <property type="molecule type" value="Genomic_DNA"/>
</dbReference>
<dbReference type="Proteomes" id="UP000053732">
    <property type="component" value="Unassembled WGS sequence"/>
</dbReference>
<dbReference type="STRING" id="1429867.A0A0G4PV55"/>
<evidence type="ECO:0000313" key="1">
    <source>
        <dbReference type="EMBL" id="CRL30039.1"/>
    </source>
</evidence>
<reference evidence="1 2" key="1">
    <citation type="journal article" date="2014" name="Nat. Commun.">
        <title>Multiple recent horizontal transfers of a large genomic region in cheese making fungi.</title>
        <authorList>
            <person name="Cheeseman K."/>
            <person name="Ropars J."/>
            <person name="Renault P."/>
            <person name="Dupont J."/>
            <person name="Gouzy J."/>
            <person name="Branca A."/>
            <person name="Abraham A.L."/>
            <person name="Ceppi M."/>
            <person name="Conseiller E."/>
            <person name="Debuchy R."/>
            <person name="Malagnac F."/>
            <person name="Goarin A."/>
            <person name="Silar P."/>
            <person name="Lacoste S."/>
            <person name="Sallet E."/>
            <person name="Bensimon A."/>
            <person name="Giraud T."/>
            <person name="Brygoo Y."/>
        </authorList>
    </citation>
    <scope>NUCLEOTIDE SEQUENCE [LARGE SCALE GENOMIC DNA]</scope>
    <source>
        <strain evidence="2">FM 013</strain>
    </source>
</reference>
<protein>
    <submittedName>
        <fullName evidence="1">Str. FM013</fullName>
    </submittedName>
</protein>
<keyword evidence="2" id="KW-1185">Reference proteome</keyword>
<accession>A0A0G4PV55</accession>
<sequence>MQLLGDSWSIFKDLKLEDWVKHAMGMPSAAIGLFESYHNELGLSLFCFLQQFPSDIDIFWEATKSVQQNDPFLYRTLSRALTAFENKRPYHKLPIEAGLIVGPLKVLLARPDKAIIRRLKVLEARYTRYKVGPDMASGRAFEPTTEFFTVLSKQSAPTIAWKMTQDVLQGFGKITLDGLVSHNGHLRDLAVQWDELSHNVEEVAVAGGQEDKLRDIARELYNLRNHFCLCAVLSGMVQGRLQIESAFTGFVNDNGNYRQYRRQLHTVPSLPFLYPFIIDLRRGNHEAVRDIFSFILYEQFSRRIKEETVPRVD</sequence>
<evidence type="ECO:0000313" key="2">
    <source>
        <dbReference type="Proteomes" id="UP000053732"/>
    </source>
</evidence>
<gene>
    <name evidence="1" type="ORF">PCAMFM013_S043g000034</name>
</gene>
<dbReference type="AlphaFoldDB" id="A0A0G4PV55"/>
<proteinExistence type="predicted"/>
<organism evidence="1 2">
    <name type="scientific">Penicillium camemberti (strain FM 013)</name>
    <dbReference type="NCBI Taxonomy" id="1429867"/>
    <lineage>
        <taxon>Eukaryota</taxon>
        <taxon>Fungi</taxon>
        <taxon>Dikarya</taxon>
        <taxon>Ascomycota</taxon>
        <taxon>Pezizomycotina</taxon>
        <taxon>Eurotiomycetes</taxon>
        <taxon>Eurotiomycetidae</taxon>
        <taxon>Eurotiales</taxon>
        <taxon>Aspergillaceae</taxon>
        <taxon>Penicillium</taxon>
    </lineage>
</organism>